<protein>
    <submittedName>
        <fullName evidence="3">Uncharacterized protein</fullName>
    </submittedName>
</protein>
<keyword evidence="1" id="KW-0472">Membrane</keyword>
<evidence type="ECO:0000313" key="3">
    <source>
        <dbReference type="WBParaSite" id="MhA1_Contig3021.frz3.gene1"/>
    </source>
</evidence>
<keyword evidence="2" id="KW-1185">Reference proteome</keyword>
<feature type="transmembrane region" description="Helical" evidence="1">
    <location>
        <begin position="36"/>
        <end position="59"/>
    </location>
</feature>
<organism evidence="2 3">
    <name type="scientific">Meloidogyne hapla</name>
    <name type="common">Root-knot nematode worm</name>
    <dbReference type="NCBI Taxonomy" id="6305"/>
    <lineage>
        <taxon>Eukaryota</taxon>
        <taxon>Metazoa</taxon>
        <taxon>Ecdysozoa</taxon>
        <taxon>Nematoda</taxon>
        <taxon>Chromadorea</taxon>
        <taxon>Rhabditida</taxon>
        <taxon>Tylenchina</taxon>
        <taxon>Tylenchomorpha</taxon>
        <taxon>Tylenchoidea</taxon>
        <taxon>Meloidogynidae</taxon>
        <taxon>Meloidogyninae</taxon>
        <taxon>Meloidogyne</taxon>
    </lineage>
</organism>
<accession>A0A1I8BL66</accession>
<dbReference type="AlphaFoldDB" id="A0A1I8BL66"/>
<sequence length="120" mass="13776">MLKSILSVFFLEFFGWFGNALLRNILNWLNVPELKLWVFMQIAGLFLVPALALYAPVIYKTSSIYGSAYYKCFGHCFPFSDENNNSITTAIVNKNGIIQNSHRMQQTTQLNGNVYKLRNI</sequence>
<dbReference type="WBParaSite" id="MhA1_Contig3021.frz3.gene1">
    <property type="protein sequence ID" value="MhA1_Contig3021.frz3.gene1"/>
    <property type="gene ID" value="MhA1_Contig3021.frz3.gene1"/>
</dbReference>
<keyword evidence="1" id="KW-0812">Transmembrane</keyword>
<name>A0A1I8BL66_MELHA</name>
<proteinExistence type="predicted"/>
<keyword evidence="1" id="KW-1133">Transmembrane helix</keyword>
<evidence type="ECO:0000256" key="1">
    <source>
        <dbReference type="SAM" id="Phobius"/>
    </source>
</evidence>
<dbReference type="Proteomes" id="UP000095281">
    <property type="component" value="Unplaced"/>
</dbReference>
<reference evidence="3" key="1">
    <citation type="submission" date="2016-11" db="UniProtKB">
        <authorList>
            <consortium name="WormBaseParasite"/>
        </authorList>
    </citation>
    <scope>IDENTIFICATION</scope>
</reference>
<evidence type="ECO:0000313" key="2">
    <source>
        <dbReference type="Proteomes" id="UP000095281"/>
    </source>
</evidence>